<dbReference type="SUPFAM" id="SSF56672">
    <property type="entry name" value="DNA/RNA polymerases"/>
    <property type="match status" value="1"/>
</dbReference>
<organism evidence="2 3">
    <name type="scientific">Spodoptera frugiperda</name>
    <name type="common">Fall armyworm</name>
    <dbReference type="NCBI Taxonomy" id="7108"/>
    <lineage>
        <taxon>Eukaryota</taxon>
        <taxon>Metazoa</taxon>
        <taxon>Ecdysozoa</taxon>
        <taxon>Arthropoda</taxon>
        <taxon>Hexapoda</taxon>
        <taxon>Insecta</taxon>
        <taxon>Pterygota</taxon>
        <taxon>Neoptera</taxon>
        <taxon>Endopterygota</taxon>
        <taxon>Lepidoptera</taxon>
        <taxon>Glossata</taxon>
        <taxon>Ditrysia</taxon>
        <taxon>Noctuoidea</taxon>
        <taxon>Noctuidae</taxon>
        <taxon>Amphipyrinae</taxon>
        <taxon>Spodoptera</taxon>
    </lineage>
</organism>
<dbReference type="PANTHER" id="PTHR47331:SF1">
    <property type="entry name" value="GAG-LIKE PROTEIN"/>
    <property type="match status" value="1"/>
</dbReference>
<dbReference type="CDD" id="cd01644">
    <property type="entry name" value="RT_pepA17"/>
    <property type="match status" value="1"/>
</dbReference>
<dbReference type="RefSeq" id="XP_050562199.1">
    <property type="nucleotide sequence ID" value="XM_050706242.1"/>
</dbReference>
<evidence type="ECO:0000259" key="1">
    <source>
        <dbReference type="Pfam" id="PF00078"/>
    </source>
</evidence>
<accession>A0A9R0EBD9</accession>
<gene>
    <name evidence="3" type="primary">LOC118268106</name>
</gene>
<protein>
    <submittedName>
        <fullName evidence="3">Uncharacterized protein LOC118268106 isoform X2</fullName>
    </submittedName>
</protein>
<reference evidence="3" key="1">
    <citation type="submission" date="2025-08" db="UniProtKB">
        <authorList>
            <consortium name="RefSeq"/>
        </authorList>
    </citation>
    <scope>IDENTIFICATION</scope>
    <source>
        <tissue evidence="3">Whole larval tissue</tissue>
    </source>
</reference>
<dbReference type="InterPro" id="IPR043502">
    <property type="entry name" value="DNA/RNA_pol_sf"/>
</dbReference>
<dbReference type="AlphaFoldDB" id="A0A9R0EBD9"/>
<dbReference type="GO" id="GO:0071897">
    <property type="term" value="P:DNA biosynthetic process"/>
    <property type="evidence" value="ECO:0007669"/>
    <property type="project" value="UniProtKB-ARBA"/>
</dbReference>
<proteinExistence type="predicted"/>
<evidence type="ECO:0000313" key="2">
    <source>
        <dbReference type="Proteomes" id="UP000829999"/>
    </source>
</evidence>
<dbReference type="Pfam" id="PF00078">
    <property type="entry name" value="RVT_1"/>
    <property type="match status" value="1"/>
</dbReference>
<dbReference type="InterPro" id="IPR000477">
    <property type="entry name" value="RT_dom"/>
</dbReference>
<dbReference type="PANTHER" id="PTHR47331">
    <property type="entry name" value="PHD-TYPE DOMAIN-CONTAINING PROTEIN"/>
    <property type="match status" value="1"/>
</dbReference>
<evidence type="ECO:0000313" key="3">
    <source>
        <dbReference type="RefSeq" id="XP_050562199.1"/>
    </source>
</evidence>
<keyword evidence="2" id="KW-1185">Reference proteome</keyword>
<dbReference type="Proteomes" id="UP000829999">
    <property type="component" value="Chromosome 29"/>
</dbReference>
<dbReference type="GeneID" id="118268106"/>
<feature type="domain" description="Reverse transcriptase" evidence="1">
    <location>
        <begin position="142"/>
        <end position="261"/>
    </location>
</feature>
<name>A0A9R0EBD9_SPOFR</name>
<sequence length="315" mass="35752">MCEQHFAETTVRNSDGAFVVKMPLKGDPSSLGHSYVNARNRFLSLERRFKRDPSFHSKYCDFLREYERLGHMTLDSDCSPSPENSMTKYFIPHHGVIRDSSTTTQLRVIFDASAPTSTGVSLNDIQMVGPVVQDDLFSILIRFRQHRYVVSGDVEKMYRAIQLSPDQRSLQKIIFRFDPSEPLRSYTLNTVTYGTASAPYLATKCLVSLADNIEDSRVESAIRRDFYIDDYLSGGSTITETVEIAKKVKSVLSSAKFNLRKWRSNNIEILKQINTYIVTDNDSINTLQFSEHGLSPVQSKTLGLNWVCDSDSLTQ</sequence>